<proteinExistence type="predicted"/>
<gene>
    <name evidence="3" type="ORF">ACFR99_17315</name>
</gene>
<evidence type="ECO:0000313" key="3">
    <source>
        <dbReference type="EMBL" id="MFD1565299.1"/>
    </source>
</evidence>
<evidence type="ECO:0000313" key="4">
    <source>
        <dbReference type="Proteomes" id="UP001597076"/>
    </source>
</evidence>
<feature type="domain" description="Thioredoxin" evidence="2">
    <location>
        <begin position="15"/>
        <end position="171"/>
    </location>
</feature>
<accession>A0ABD6BL44</accession>
<feature type="region of interest" description="Disordered" evidence="1">
    <location>
        <begin position="1"/>
        <end position="22"/>
    </location>
</feature>
<dbReference type="PROSITE" id="PS51352">
    <property type="entry name" value="THIOREDOXIN_2"/>
    <property type="match status" value="1"/>
</dbReference>
<dbReference type="EMBL" id="JBHUDI010000011">
    <property type="protein sequence ID" value="MFD1565299.1"/>
    <property type="molecule type" value="Genomic_DNA"/>
</dbReference>
<name>A0ABD6BL44_9EURY</name>
<dbReference type="Pfam" id="PF00578">
    <property type="entry name" value="AhpC-TSA"/>
    <property type="match status" value="1"/>
</dbReference>
<dbReference type="AlphaFoldDB" id="A0ABD6BL44"/>
<evidence type="ECO:0000256" key="1">
    <source>
        <dbReference type="SAM" id="MobiDB-lite"/>
    </source>
</evidence>
<dbReference type="Gene3D" id="3.40.30.10">
    <property type="entry name" value="Glutaredoxin"/>
    <property type="match status" value="1"/>
</dbReference>
<reference evidence="3 4" key="1">
    <citation type="journal article" date="2019" name="Int. J. Syst. Evol. Microbiol.">
        <title>The Global Catalogue of Microorganisms (GCM) 10K type strain sequencing project: providing services to taxonomists for standard genome sequencing and annotation.</title>
        <authorList>
            <consortium name="The Broad Institute Genomics Platform"/>
            <consortium name="The Broad Institute Genome Sequencing Center for Infectious Disease"/>
            <person name="Wu L."/>
            <person name="Ma J."/>
        </authorList>
    </citation>
    <scope>NUCLEOTIDE SEQUENCE [LARGE SCALE GENOMIC DNA]</scope>
    <source>
        <strain evidence="3 4">CGMCC 1.12230</strain>
    </source>
</reference>
<organism evidence="3 4">
    <name type="scientific">Haloarchaeobius amylolyticus</name>
    <dbReference type="NCBI Taxonomy" id="1198296"/>
    <lineage>
        <taxon>Archaea</taxon>
        <taxon>Methanobacteriati</taxon>
        <taxon>Methanobacteriota</taxon>
        <taxon>Stenosarchaea group</taxon>
        <taxon>Halobacteria</taxon>
        <taxon>Halobacteriales</taxon>
        <taxon>Halorubellaceae</taxon>
        <taxon>Haloarchaeobius</taxon>
    </lineage>
</organism>
<evidence type="ECO:0000259" key="2">
    <source>
        <dbReference type="PROSITE" id="PS51352"/>
    </source>
</evidence>
<sequence length="171" mass="18948">MLGFDVVDLGPADHPEPGETAPAFTRPLVTDEFWEDQSLSALVDEHDGPTVLVFTPMAGSFLAKYVWDELTARGWDEHEAQVVGLTASTPYEIKRFVHDNDYPFRFFADPGNDVAEAYGIAHDLDGMTGISEPRVAVFALDADHTVESAWVATDWPEFPDYDELEADLGLE</sequence>
<dbReference type="InterPro" id="IPR036249">
    <property type="entry name" value="Thioredoxin-like_sf"/>
</dbReference>
<dbReference type="InterPro" id="IPR013766">
    <property type="entry name" value="Thioredoxin_domain"/>
</dbReference>
<dbReference type="RefSeq" id="WP_390290006.1">
    <property type="nucleotide sequence ID" value="NZ_JBHUDI010000011.1"/>
</dbReference>
<dbReference type="SUPFAM" id="SSF52833">
    <property type="entry name" value="Thioredoxin-like"/>
    <property type="match status" value="1"/>
</dbReference>
<comment type="caution">
    <text evidence="3">The sequence shown here is derived from an EMBL/GenBank/DDBJ whole genome shotgun (WGS) entry which is preliminary data.</text>
</comment>
<protein>
    <submittedName>
        <fullName evidence="3">Redoxin domain-containing protein</fullName>
    </submittedName>
</protein>
<dbReference type="InterPro" id="IPR000866">
    <property type="entry name" value="AhpC/TSA"/>
</dbReference>
<dbReference type="Proteomes" id="UP001597076">
    <property type="component" value="Unassembled WGS sequence"/>
</dbReference>
<keyword evidence="4" id="KW-1185">Reference proteome</keyword>